<feature type="domain" description="HTH lysR-type" evidence="5">
    <location>
        <begin position="1"/>
        <end position="59"/>
    </location>
</feature>
<dbReference type="InterPro" id="IPR050950">
    <property type="entry name" value="HTH-type_LysR_regulators"/>
</dbReference>
<dbReference type="InterPro" id="IPR005119">
    <property type="entry name" value="LysR_subst-bd"/>
</dbReference>
<comment type="similarity">
    <text evidence="1">Belongs to the LysR transcriptional regulatory family.</text>
</comment>
<dbReference type="AlphaFoldDB" id="A0A254PW87"/>
<dbReference type="OrthoDB" id="8707631at2"/>
<dbReference type="PROSITE" id="PS50931">
    <property type="entry name" value="HTH_LYSR"/>
    <property type="match status" value="1"/>
</dbReference>
<dbReference type="Gene3D" id="3.40.190.10">
    <property type="entry name" value="Periplasmic binding protein-like II"/>
    <property type="match status" value="2"/>
</dbReference>
<dbReference type="GO" id="GO:0003700">
    <property type="term" value="F:DNA-binding transcription factor activity"/>
    <property type="evidence" value="ECO:0007669"/>
    <property type="project" value="InterPro"/>
</dbReference>
<evidence type="ECO:0000256" key="1">
    <source>
        <dbReference type="ARBA" id="ARBA00009437"/>
    </source>
</evidence>
<comment type="caution">
    <text evidence="6">The sequence shown here is derived from an EMBL/GenBank/DDBJ whole genome shotgun (WGS) entry which is preliminary data.</text>
</comment>
<reference evidence="6 7" key="1">
    <citation type="submission" date="2017-05" db="EMBL/GenBank/DDBJ databases">
        <title>Genome of Polynucleobacter sp. MWH-Feld-100.</title>
        <authorList>
            <person name="Hahn M.W."/>
        </authorList>
    </citation>
    <scope>NUCLEOTIDE SEQUENCE [LARGE SCALE GENOMIC DNA]</scope>
    <source>
        <strain evidence="6 7">MWH-Feld-100</strain>
    </source>
</reference>
<name>A0A254PW87_9BURK</name>
<dbReference type="SUPFAM" id="SSF46785">
    <property type="entry name" value="Winged helix' DNA-binding domain"/>
    <property type="match status" value="1"/>
</dbReference>
<dbReference type="Proteomes" id="UP000197528">
    <property type="component" value="Unassembled WGS sequence"/>
</dbReference>
<dbReference type="InterPro" id="IPR036390">
    <property type="entry name" value="WH_DNA-bd_sf"/>
</dbReference>
<keyword evidence="4" id="KW-0804">Transcription</keyword>
<dbReference type="Pfam" id="PF03466">
    <property type="entry name" value="LysR_substrate"/>
    <property type="match status" value="1"/>
</dbReference>
<evidence type="ECO:0000313" key="6">
    <source>
        <dbReference type="EMBL" id="OWS70829.1"/>
    </source>
</evidence>
<dbReference type="EMBL" id="NGUP01000001">
    <property type="protein sequence ID" value="OWS70829.1"/>
    <property type="molecule type" value="Genomic_DNA"/>
</dbReference>
<dbReference type="Pfam" id="PF00126">
    <property type="entry name" value="HTH_1"/>
    <property type="match status" value="1"/>
</dbReference>
<evidence type="ECO:0000256" key="4">
    <source>
        <dbReference type="ARBA" id="ARBA00023163"/>
    </source>
</evidence>
<evidence type="ECO:0000256" key="2">
    <source>
        <dbReference type="ARBA" id="ARBA00023015"/>
    </source>
</evidence>
<proteinExistence type="inferred from homology"/>
<dbReference type="GO" id="GO:0005829">
    <property type="term" value="C:cytosol"/>
    <property type="evidence" value="ECO:0007669"/>
    <property type="project" value="TreeGrafter"/>
</dbReference>
<dbReference type="Gene3D" id="1.10.10.10">
    <property type="entry name" value="Winged helix-like DNA-binding domain superfamily/Winged helix DNA-binding domain"/>
    <property type="match status" value="1"/>
</dbReference>
<dbReference type="GO" id="GO:0003677">
    <property type="term" value="F:DNA binding"/>
    <property type="evidence" value="ECO:0007669"/>
    <property type="project" value="UniProtKB-KW"/>
</dbReference>
<keyword evidence="3" id="KW-0238">DNA-binding</keyword>
<dbReference type="InterPro" id="IPR000847">
    <property type="entry name" value="LysR_HTH_N"/>
</dbReference>
<organism evidence="6 7">
    <name type="scientific">Polynucleobacter campilacus</name>
    <dbReference type="NCBI Taxonomy" id="1743163"/>
    <lineage>
        <taxon>Bacteria</taxon>
        <taxon>Pseudomonadati</taxon>
        <taxon>Pseudomonadota</taxon>
        <taxon>Betaproteobacteria</taxon>
        <taxon>Burkholderiales</taxon>
        <taxon>Burkholderiaceae</taxon>
        <taxon>Polynucleobacter</taxon>
    </lineage>
</organism>
<accession>A0A254PW87</accession>
<dbReference type="RefSeq" id="WP_088524538.1">
    <property type="nucleotide sequence ID" value="NZ_NGUP01000001.1"/>
</dbReference>
<dbReference type="PANTHER" id="PTHR30419:SF8">
    <property type="entry name" value="NITROGEN ASSIMILATION TRANSCRIPTIONAL ACTIVATOR-RELATED"/>
    <property type="match status" value="1"/>
</dbReference>
<dbReference type="PANTHER" id="PTHR30419">
    <property type="entry name" value="HTH-TYPE TRANSCRIPTIONAL REGULATOR YBHD"/>
    <property type="match status" value="1"/>
</dbReference>
<dbReference type="InterPro" id="IPR036388">
    <property type="entry name" value="WH-like_DNA-bd_sf"/>
</dbReference>
<evidence type="ECO:0000313" key="7">
    <source>
        <dbReference type="Proteomes" id="UP000197528"/>
    </source>
</evidence>
<evidence type="ECO:0000256" key="3">
    <source>
        <dbReference type="ARBA" id="ARBA00023125"/>
    </source>
</evidence>
<dbReference type="SUPFAM" id="SSF53850">
    <property type="entry name" value="Periplasmic binding protein-like II"/>
    <property type="match status" value="1"/>
</dbReference>
<gene>
    <name evidence="6" type="ORF">CBI31_00850</name>
</gene>
<protein>
    <submittedName>
        <fullName evidence="6">LysR family transcriptional regulator</fullName>
    </submittedName>
</protein>
<keyword evidence="7" id="KW-1185">Reference proteome</keyword>
<keyword evidence="2" id="KW-0805">Transcription regulation</keyword>
<sequence length="294" mass="32913">MSSIKTLKNFLAITRHKSVAAAAREIGLTAAAAGQQLQQLEKEIGLELFDRTKRSLTLNAYGRSLIEPIQEIVARYEALRSNFKSNLSGTIVLGALVSTLMGAFGKTLNEIKHNYPELEIKLIAGLSSNFLDQLIEGTLDAAIVTESPYALPQSLQWTELYKEPMILIYPNMPPGKKKDPKNLSLDPPFIRFERNTWTGHLVDQAIKSNKLSIQDGMELNSVEAIIELVRQGLGYSIVPQLANIAWSNDRQLRIQELPGKTIFRKVGLLERKKHLRQNVTQVIKQHFLSGTTKN</sequence>
<evidence type="ECO:0000259" key="5">
    <source>
        <dbReference type="PROSITE" id="PS50931"/>
    </source>
</evidence>